<dbReference type="InterPro" id="IPR019410">
    <property type="entry name" value="Methyltransf_16"/>
</dbReference>
<sequence length="310" mass="32476">MTGTFDALAELGLTAGRMSEAHYDHLTDSIASGALTEEDAVATVSELLRRTPAAEDAHGASPGADALYEGPSAQRREVQTTFDARFRASVELHGLLIHQEPGTFDDGFGGLDTGCTVWDAARAAAEQLLAGRRPLARLVAGKRVVELGSGTGLAGLACAAAGASHVTLTDLPCRLPLLRRNVRANGWLATLGGCGLACSALDWGSDDLPARLSALGDFDVLVGTDLVYEEEHSAAVARLLAHALRQRPAAQLLWAQEEHNPIAVAALRHSLTRELQLQLVTAARFGYHGAIVIASVASVADAPTKTLPTL</sequence>
<dbReference type="eggNOG" id="KOG2793">
    <property type="taxonomic scope" value="Eukaryota"/>
</dbReference>
<dbReference type="SUPFAM" id="SSF53335">
    <property type="entry name" value="S-adenosyl-L-methionine-dependent methyltransferases"/>
    <property type="match status" value="1"/>
</dbReference>
<dbReference type="InterPro" id="IPR029063">
    <property type="entry name" value="SAM-dependent_MTases_sf"/>
</dbReference>
<dbReference type="Pfam" id="PF10294">
    <property type="entry name" value="Methyltransf_16"/>
    <property type="match status" value="1"/>
</dbReference>
<dbReference type="AlphaFoldDB" id="A0A0D3K4Z5"/>
<reference evidence="2" key="1">
    <citation type="journal article" date="2013" name="Nature">
        <title>Pan genome of the phytoplankton Emiliania underpins its global distribution.</title>
        <authorList>
            <person name="Read B.A."/>
            <person name="Kegel J."/>
            <person name="Klute M.J."/>
            <person name="Kuo A."/>
            <person name="Lefebvre S.C."/>
            <person name="Maumus F."/>
            <person name="Mayer C."/>
            <person name="Miller J."/>
            <person name="Monier A."/>
            <person name="Salamov A."/>
            <person name="Young J."/>
            <person name="Aguilar M."/>
            <person name="Claverie J.M."/>
            <person name="Frickenhaus S."/>
            <person name="Gonzalez K."/>
            <person name="Herman E.K."/>
            <person name="Lin Y.C."/>
            <person name="Napier J."/>
            <person name="Ogata H."/>
            <person name="Sarno A.F."/>
            <person name="Shmutz J."/>
            <person name="Schroeder D."/>
            <person name="de Vargas C."/>
            <person name="Verret F."/>
            <person name="von Dassow P."/>
            <person name="Valentin K."/>
            <person name="Van de Peer Y."/>
            <person name="Wheeler G."/>
            <person name="Dacks J.B."/>
            <person name="Delwiche C.F."/>
            <person name="Dyhrman S.T."/>
            <person name="Glockner G."/>
            <person name="John U."/>
            <person name="Richards T."/>
            <person name="Worden A.Z."/>
            <person name="Zhang X."/>
            <person name="Grigoriev I.V."/>
            <person name="Allen A.E."/>
            <person name="Bidle K."/>
            <person name="Borodovsky M."/>
            <person name="Bowler C."/>
            <person name="Brownlee C."/>
            <person name="Cock J.M."/>
            <person name="Elias M."/>
            <person name="Gladyshev V.N."/>
            <person name="Groth M."/>
            <person name="Guda C."/>
            <person name="Hadaegh A."/>
            <person name="Iglesias-Rodriguez M.D."/>
            <person name="Jenkins J."/>
            <person name="Jones B.M."/>
            <person name="Lawson T."/>
            <person name="Leese F."/>
            <person name="Lindquist E."/>
            <person name="Lobanov A."/>
            <person name="Lomsadze A."/>
            <person name="Malik S.B."/>
            <person name="Marsh M.E."/>
            <person name="Mackinder L."/>
            <person name="Mock T."/>
            <person name="Mueller-Roeber B."/>
            <person name="Pagarete A."/>
            <person name="Parker M."/>
            <person name="Probert I."/>
            <person name="Quesneville H."/>
            <person name="Raines C."/>
            <person name="Rensing S.A."/>
            <person name="Riano-Pachon D.M."/>
            <person name="Richier S."/>
            <person name="Rokitta S."/>
            <person name="Shiraiwa Y."/>
            <person name="Soanes D.M."/>
            <person name="van der Giezen M."/>
            <person name="Wahlund T.M."/>
            <person name="Williams B."/>
            <person name="Wilson W."/>
            <person name="Wolfe G."/>
            <person name="Wurch L.L."/>
        </authorList>
    </citation>
    <scope>NUCLEOTIDE SEQUENCE</scope>
</reference>
<dbReference type="EnsemblProtists" id="EOD30830">
    <property type="protein sequence ID" value="EOD30830"/>
    <property type="gene ID" value="EMIHUDRAFT_442375"/>
</dbReference>
<dbReference type="RefSeq" id="XP_005783259.1">
    <property type="nucleotide sequence ID" value="XM_005783202.1"/>
</dbReference>
<dbReference type="KEGG" id="ehx:EMIHUDRAFT_442375"/>
<keyword evidence="2" id="KW-1185">Reference proteome</keyword>
<dbReference type="Proteomes" id="UP000013827">
    <property type="component" value="Unassembled WGS sequence"/>
</dbReference>
<dbReference type="PaxDb" id="2903-EOD30830"/>
<reference evidence="1" key="2">
    <citation type="submission" date="2024-10" db="UniProtKB">
        <authorList>
            <consortium name="EnsemblProtists"/>
        </authorList>
    </citation>
    <scope>IDENTIFICATION</scope>
</reference>
<evidence type="ECO:0000313" key="2">
    <source>
        <dbReference type="Proteomes" id="UP000013827"/>
    </source>
</evidence>
<proteinExistence type="predicted"/>
<evidence type="ECO:0000313" key="1">
    <source>
        <dbReference type="EnsemblProtists" id="EOD30830"/>
    </source>
</evidence>
<protein>
    <submittedName>
        <fullName evidence="1">Uncharacterized protein</fullName>
    </submittedName>
</protein>
<dbReference type="PANTHER" id="PTHR14614:SF109">
    <property type="entry name" value="RIBOSOMAL LYSINE N-METHYLTRANSFERASE 5"/>
    <property type="match status" value="1"/>
</dbReference>
<accession>A0A0D3K4Z5</accession>
<name>A0A0D3K4Z5_EMIH1</name>
<dbReference type="PANTHER" id="PTHR14614">
    <property type="entry name" value="HEPATOCELLULAR CARCINOMA-ASSOCIATED ANTIGEN"/>
    <property type="match status" value="1"/>
</dbReference>
<dbReference type="GeneID" id="17276104"/>
<organism evidence="1 2">
    <name type="scientific">Emiliania huxleyi (strain CCMP1516)</name>
    <dbReference type="NCBI Taxonomy" id="280463"/>
    <lineage>
        <taxon>Eukaryota</taxon>
        <taxon>Haptista</taxon>
        <taxon>Haptophyta</taxon>
        <taxon>Prymnesiophyceae</taxon>
        <taxon>Isochrysidales</taxon>
        <taxon>Noelaerhabdaceae</taxon>
        <taxon>Emiliania</taxon>
    </lineage>
</organism>
<dbReference type="STRING" id="2903.R1EW32"/>
<dbReference type="HOGENOM" id="CLU_898449_0_0_1"/>
<dbReference type="Gene3D" id="3.40.50.150">
    <property type="entry name" value="Vaccinia Virus protein VP39"/>
    <property type="match status" value="1"/>
</dbReference>
<dbReference type="OMA" id="DTGCTVW"/>